<dbReference type="InterPro" id="IPR004761">
    <property type="entry name" value="Spore_GerAB"/>
</dbReference>
<name>A0ABS2MX40_9BACI</name>
<feature type="transmembrane region" description="Helical" evidence="8">
    <location>
        <begin position="213"/>
        <end position="237"/>
    </location>
</feature>
<dbReference type="Proteomes" id="UP001296943">
    <property type="component" value="Unassembled WGS sequence"/>
</dbReference>
<dbReference type="RefSeq" id="WP_204497872.1">
    <property type="nucleotide sequence ID" value="NZ_JAFBDR010000003.1"/>
</dbReference>
<proteinExistence type="inferred from homology"/>
<evidence type="ECO:0000256" key="2">
    <source>
        <dbReference type="ARBA" id="ARBA00007998"/>
    </source>
</evidence>
<dbReference type="NCBIfam" id="TIGR00912">
    <property type="entry name" value="2A0309"/>
    <property type="match status" value="1"/>
</dbReference>
<dbReference type="PANTHER" id="PTHR34975">
    <property type="entry name" value="SPORE GERMINATION PROTEIN A2"/>
    <property type="match status" value="1"/>
</dbReference>
<evidence type="ECO:0000256" key="5">
    <source>
        <dbReference type="ARBA" id="ARBA00022692"/>
    </source>
</evidence>
<protein>
    <submittedName>
        <fullName evidence="9">Spore germination protein KB</fullName>
    </submittedName>
</protein>
<feature type="transmembrane region" description="Helical" evidence="8">
    <location>
        <begin position="142"/>
        <end position="163"/>
    </location>
</feature>
<evidence type="ECO:0000256" key="4">
    <source>
        <dbReference type="ARBA" id="ARBA00022544"/>
    </source>
</evidence>
<feature type="transmembrane region" description="Helical" evidence="8">
    <location>
        <begin position="257"/>
        <end position="278"/>
    </location>
</feature>
<feature type="transmembrane region" description="Helical" evidence="8">
    <location>
        <begin position="113"/>
        <end position="135"/>
    </location>
</feature>
<evidence type="ECO:0000256" key="6">
    <source>
        <dbReference type="ARBA" id="ARBA00022989"/>
    </source>
</evidence>
<feature type="transmembrane region" description="Helical" evidence="8">
    <location>
        <begin position="299"/>
        <end position="321"/>
    </location>
</feature>
<comment type="subcellular location">
    <subcellularLocation>
        <location evidence="1">Membrane</location>
        <topology evidence="1">Multi-pass membrane protein</topology>
    </subcellularLocation>
</comment>
<feature type="transmembrane region" description="Helical" evidence="8">
    <location>
        <begin position="333"/>
        <end position="353"/>
    </location>
</feature>
<keyword evidence="7 8" id="KW-0472">Membrane</keyword>
<evidence type="ECO:0000313" key="10">
    <source>
        <dbReference type="Proteomes" id="UP001296943"/>
    </source>
</evidence>
<evidence type="ECO:0000256" key="1">
    <source>
        <dbReference type="ARBA" id="ARBA00004141"/>
    </source>
</evidence>
<feature type="transmembrane region" description="Helical" evidence="8">
    <location>
        <begin position="183"/>
        <end position="201"/>
    </location>
</feature>
<feature type="transmembrane region" description="Helical" evidence="8">
    <location>
        <begin position="34"/>
        <end position="55"/>
    </location>
</feature>
<comment type="caution">
    <text evidence="9">The sequence shown here is derived from an EMBL/GenBank/DDBJ whole genome shotgun (WGS) entry which is preliminary data.</text>
</comment>
<keyword evidence="5 8" id="KW-0812">Transmembrane</keyword>
<evidence type="ECO:0000313" key="9">
    <source>
        <dbReference type="EMBL" id="MBM7570461.1"/>
    </source>
</evidence>
<evidence type="ECO:0000256" key="7">
    <source>
        <dbReference type="ARBA" id="ARBA00023136"/>
    </source>
</evidence>
<accession>A0ABS2MX40</accession>
<reference evidence="9 10" key="1">
    <citation type="submission" date="2021-01" db="EMBL/GenBank/DDBJ databases">
        <title>Genomic Encyclopedia of Type Strains, Phase IV (KMG-IV): sequencing the most valuable type-strain genomes for metagenomic binning, comparative biology and taxonomic classification.</title>
        <authorList>
            <person name="Goeker M."/>
        </authorList>
    </citation>
    <scope>NUCLEOTIDE SEQUENCE [LARGE SCALE GENOMIC DNA]</scope>
    <source>
        <strain evidence="9 10">DSM 23711</strain>
    </source>
</reference>
<gene>
    <name evidence="9" type="ORF">JOC48_000939</name>
</gene>
<evidence type="ECO:0000256" key="3">
    <source>
        <dbReference type="ARBA" id="ARBA00022448"/>
    </source>
</evidence>
<feature type="transmembrane region" description="Helical" evidence="8">
    <location>
        <begin position="7"/>
        <end position="28"/>
    </location>
</feature>
<comment type="similarity">
    <text evidence="2">Belongs to the amino acid-polyamine-organocation (APC) superfamily. Spore germination protein (SGP) (TC 2.A.3.9) family.</text>
</comment>
<keyword evidence="4" id="KW-0309">Germination</keyword>
<keyword evidence="10" id="KW-1185">Reference proteome</keyword>
<feature type="transmembrane region" description="Helical" evidence="8">
    <location>
        <begin position="76"/>
        <end position="93"/>
    </location>
</feature>
<keyword evidence="3" id="KW-0813">Transport</keyword>
<dbReference type="Pfam" id="PF03845">
    <property type="entry name" value="Spore_permease"/>
    <property type="match status" value="1"/>
</dbReference>
<dbReference type="PANTHER" id="PTHR34975:SF2">
    <property type="entry name" value="SPORE GERMINATION PROTEIN A2"/>
    <property type="match status" value="1"/>
</dbReference>
<dbReference type="EMBL" id="JAFBDR010000003">
    <property type="protein sequence ID" value="MBM7570461.1"/>
    <property type="molecule type" value="Genomic_DNA"/>
</dbReference>
<evidence type="ECO:0000256" key="8">
    <source>
        <dbReference type="SAM" id="Phobius"/>
    </source>
</evidence>
<organism evidence="9 10">
    <name type="scientific">Aquibacillus albus</name>
    <dbReference type="NCBI Taxonomy" id="1168171"/>
    <lineage>
        <taxon>Bacteria</taxon>
        <taxon>Bacillati</taxon>
        <taxon>Bacillota</taxon>
        <taxon>Bacilli</taxon>
        <taxon>Bacillales</taxon>
        <taxon>Bacillaceae</taxon>
        <taxon>Aquibacillus</taxon>
    </lineage>
</organism>
<keyword evidence="6 8" id="KW-1133">Transmembrane helix</keyword>
<sequence>MIRISSIQLFSLILAFEVGSTTLFALGIGAKQDAWIVILLAFLVGLCLLVVYTQIAKYYPNKNFAEILNDALGSKVAKPLLFLFALYFLSVATHNFYEFGALINMTALPRTPLLVILYLFIFVVIYILSLGFEVLARTAEILVPYLLLFLIATYIIMVLSGNFDLGHLLPVLGDGIKPLLREVHTVIAFPFGEMVLFLMFWHYVREQQAIRKVAVLSVSVSTLLLITSLIVIISVLGPELAANTEIPLLETLISVNIANIITNLDSIGVFIIFIGGFFKTALHFFGSCLAIKWILQVKNHTWIVSLLGLLLPLISVLRFNGLDDQRWKGLEGVIYSILLFSFLPVLLLLLIIIKRKISSKGD</sequence>